<reference evidence="3" key="1">
    <citation type="journal article" date="2019" name="Int. J. Syst. Evol. Microbiol.">
        <title>The Global Catalogue of Microorganisms (GCM) 10K type strain sequencing project: providing services to taxonomists for standard genome sequencing and annotation.</title>
        <authorList>
            <consortium name="The Broad Institute Genomics Platform"/>
            <consortium name="The Broad Institute Genome Sequencing Center for Infectious Disease"/>
            <person name="Wu L."/>
            <person name="Ma J."/>
        </authorList>
    </citation>
    <scope>NUCLEOTIDE SEQUENCE [LARGE SCALE GENOMIC DNA]</scope>
    <source>
        <strain evidence="3">CGMCC 4.7330</strain>
    </source>
</reference>
<name>A0ABV8DVP1_9NOCA</name>
<evidence type="ECO:0000313" key="3">
    <source>
        <dbReference type="Proteomes" id="UP001595696"/>
    </source>
</evidence>
<dbReference type="Pfam" id="PF12770">
    <property type="entry name" value="CHAT"/>
    <property type="match status" value="1"/>
</dbReference>
<organism evidence="2 3">
    <name type="scientific">Nocardia jiangsuensis</name>
    <dbReference type="NCBI Taxonomy" id="1691563"/>
    <lineage>
        <taxon>Bacteria</taxon>
        <taxon>Bacillati</taxon>
        <taxon>Actinomycetota</taxon>
        <taxon>Actinomycetes</taxon>
        <taxon>Mycobacteriales</taxon>
        <taxon>Nocardiaceae</taxon>
        <taxon>Nocardia</taxon>
    </lineage>
</organism>
<accession>A0ABV8DVP1</accession>
<dbReference type="InterPro" id="IPR024983">
    <property type="entry name" value="CHAT_dom"/>
</dbReference>
<sequence length="414" mass="44045">MTPTAHIRMADAGDLYLWWRWENHTAAPGIGVVPEAQLRAVLDELTAALPDPATPGSLENALTAGALADPDREQHLAEQLARAFLPYNLAVALHELMTSGIRPHLRIQPAPRVAQVPWELLAPDPAIRLIEIADLSLLPPVSVVRAREPRPWNPALPVVAVLDPRVPGFRADSALGSVLGRPDPATPVARRVAEYAATGRLAPAAATPADAFRRTDLDRDLLGELLRAGASRLLYVGHVTAAAPESGRSEEAALHLACPAELPGFAAPLRTHRPFTAKDLLLGSHTRDPDPQPGTRLWPIPARVALIACESGGDLRFGEALGLVTAMIAGGAELVTACRWPLPTDLAVQRLAGAPATATPLQDTICAIDTAHEHPDPVAAHADWQRTRLTAWRTTPSPATAPVLWAAPATVYST</sequence>
<keyword evidence="3" id="KW-1185">Reference proteome</keyword>
<evidence type="ECO:0000259" key="1">
    <source>
        <dbReference type="Pfam" id="PF12770"/>
    </source>
</evidence>
<feature type="domain" description="CHAT" evidence="1">
    <location>
        <begin position="75"/>
        <end position="349"/>
    </location>
</feature>
<proteinExistence type="predicted"/>
<protein>
    <submittedName>
        <fullName evidence="2">CHAT domain-containing protein</fullName>
    </submittedName>
</protein>
<dbReference type="Proteomes" id="UP001595696">
    <property type="component" value="Unassembled WGS sequence"/>
</dbReference>
<gene>
    <name evidence="2" type="ORF">ACFO0B_16715</name>
</gene>
<dbReference type="RefSeq" id="WP_378613385.1">
    <property type="nucleotide sequence ID" value="NZ_JBHSAX010000014.1"/>
</dbReference>
<comment type="caution">
    <text evidence="2">The sequence shown here is derived from an EMBL/GenBank/DDBJ whole genome shotgun (WGS) entry which is preliminary data.</text>
</comment>
<evidence type="ECO:0000313" key="2">
    <source>
        <dbReference type="EMBL" id="MFC3963636.1"/>
    </source>
</evidence>
<dbReference type="EMBL" id="JBHSAX010000014">
    <property type="protein sequence ID" value="MFC3963636.1"/>
    <property type="molecule type" value="Genomic_DNA"/>
</dbReference>